<accession>A0ABM5L114</accession>
<dbReference type="EnsemblMetazoa" id="XM_050660173.1">
    <property type="protein sequence ID" value="XP_050516130.1"/>
    <property type="gene ID" value="LOC126890992"/>
</dbReference>
<evidence type="ECO:0000313" key="11">
    <source>
        <dbReference type="Proteomes" id="UP001652700"/>
    </source>
</evidence>
<dbReference type="GeneID" id="126890992"/>
<protein>
    <recommendedName>
        <fullName evidence="9">C2H2-type domain-containing protein</fullName>
    </recommendedName>
</protein>
<evidence type="ECO:0000256" key="6">
    <source>
        <dbReference type="ARBA" id="ARBA00023242"/>
    </source>
</evidence>
<dbReference type="PROSITE" id="PS50157">
    <property type="entry name" value="ZINC_FINGER_C2H2_2"/>
    <property type="match status" value="1"/>
</dbReference>
<evidence type="ECO:0000256" key="3">
    <source>
        <dbReference type="ARBA" id="ARBA00022737"/>
    </source>
</evidence>
<evidence type="ECO:0000259" key="9">
    <source>
        <dbReference type="PROSITE" id="PS50157"/>
    </source>
</evidence>
<evidence type="ECO:0000256" key="8">
    <source>
        <dbReference type="SAM" id="MobiDB-lite"/>
    </source>
</evidence>
<dbReference type="InterPro" id="IPR013087">
    <property type="entry name" value="Znf_C2H2_type"/>
</dbReference>
<evidence type="ECO:0000256" key="4">
    <source>
        <dbReference type="ARBA" id="ARBA00022771"/>
    </source>
</evidence>
<dbReference type="InterPro" id="IPR036236">
    <property type="entry name" value="Znf_C2H2_sf"/>
</dbReference>
<evidence type="ECO:0000256" key="5">
    <source>
        <dbReference type="ARBA" id="ARBA00022833"/>
    </source>
</evidence>
<keyword evidence="11" id="KW-1185">Reference proteome</keyword>
<evidence type="ECO:0000256" key="2">
    <source>
        <dbReference type="ARBA" id="ARBA00022723"/>
    </source>
</evidence>
<dbReference type="PROSITE" id="PS00028">
    <property type="entry name" value="ZINC_FINGER_C2H2_1"/>
    <property type="match status" value="1"/>
</dbReference>
<dbReference type="PANTHER" id="PTHR24394">
    <property type="entry name" value="ZINC FINGER PROTEIN"/>
    <property type="match status" value="1"/>
</dbReference>
<reference evidence="10" key="1">
    <citation type="submission" date="2025-05" db="UniProtKB">
        <authorList>
            <consortium name="EnsemblMetazoa"/>
        </authorList>
    </citation>
    <scope>IDENTIFICATION</scope>
</reference>
<dbReference type="Proteomes" id="UP001652700">
    <property type="component" value="Unplaced"/>
</dbReference>
<dbReference type="PANTHER" id="PTHR24394:SF29">
    <property type="entry name" value="MYONEURIN"/>
    <property type="match status" value="1"/>
</dbReference>
<evidence type="ECO:0000256" key="7">
    <source>
        <dbReference type="PROSITE-ProRule" id="PRU00042"/>
    </source>
</evidence>
<sequence>METMKTLTTEHPTYERNYVSSHAGEKTLNENVKVAIGQRSYKCEICSKQFTHASSLKTHSRIHTGDKPYKCETCLKQFITAGYLQNENKMEIEETSTTEHSSYERNYVSPQAEEKTLNQNMKVEIGQRSYKCELCFKQFITPTHSEKQQEASGMGSVLYKNSGPANQ</sequence>
<dbReference type="SMART" id="SM00355">
    <property type="entry name" value="ZnF_C2H2"/>
    <property type="match status" value="1"/>
</dbReference>
<name>A0ABM5L114_DIAVI</name>
<dbReference type="RefSeq" id="XP_050516130.1">
    <property type="nucleotide sequence ID" value="XM_050660173.1"/>
</dbReference>
<keyword evidence="6" id="KW-0539">Nucleus</keyword>
<evidence type="ECO:0000313" key="10">
    <source>
        <dbReference type="EnsemblMetazoa" id="XP_050516130.1"/>
    </source>
</evidence>
<dbReference type="Pfam" id="PF00096">
    <property type="entry name" value="zf-C2H2"/>
    <property type="match status" value="1"/>
</dbReference>
<keyword evidence="2" id="KW-0479">Metal-binding</keyword>
<comment type="subcellular location">
    <subcellularLocation>
        <location evidence="1">Nucleus</location>
    </subcellularLocation>
</comment>
<evidence type="ECO:0000256" key="1">
    <source>
        <dbReference type="ARBA" id="ARBA00004123"/>
    </source>
</evidence>
<proteinExistence type="predicted"/>
<keyword evidence="3" id="KW-0677">Repeat</keyword>
<keyword evidence="5" id="KW-0862">Zinc</keyword>
<organism evidence="10 11">
    <name type="scientific">Diabrotica virgifera virgifera</name>
    <name type="common">western corn rootworm</name>
    <dbReference type="NCBI Taxonomy" id="50390"/>
    <lineage>
        <taxon>Eukaryota</taxon>
        <taxon>Metazoa</taxon>
        <taxon>Ecdysozoa</taxon>
        <taxon>Arthropoda</taxon>
        <taxon>Hexapoda</taxon>
        <taxon>Insecta</taxon>
        <taxon>Pterygota</taxon>
        <taxon>Neoptera</taxon>
        <taxon>Endopterygota</taxon>
        <taxon>Coleoptera</taxon>
        <taxon>Polyphaga</taxon>
        <taxon>Cucujiformia</taxon>
        <taxon>Chrysomeloidea</taxon>
        <taxon>Chrysomelidae</taxon>
        <taxon>Galerucinae</taxon>
        <taxon>Diabroticina</taxon>
        <taxon>Diabroticites</taxon>
        <taxon>Diabrotica</taxon>
    </lineage>
</organism>
<feature type="region of interest" description="Disordered" evidence="8">
    <location>
        <begin position="146"/>
        <end position="167"/>
    </location>
</feature>
<feature type="domain" description="C2H2-type" evidence="9">
    <location>
        <begin position="41"/>
        <end position="68"/>
    </location>
</feature>
<dbReference type="SUPFAM" id="SSF57667">
    <property type="entry name" value="beta-beta-alpha zinc fingers"/>
    <property type="match status" value="1"/>
</dbReference>
<dbReference type="Gene3D" id="3.30.160.60">
    <property type="entry name" value="Classic Zinc Finger"/>
    <property type="match status" value="2"/>
</dbReference>
<keyword evidence="4 7" id="KW-0863">Zinc-finger</keyword>